<sequence length="116" mass="13955">MEKFLNIFRSLDRSWLIRHYIFSFAFFGLLFVMLKGFSTPLPVWLLYLSFTLFYPFAMFVYESIVDLIIGDNIFLIPVLIMIIWKIIRFFIIWLFSIPIGLIGLIYLYFSVNRKTD</sequence>
<feature type="transmembrane region" description="Helical" evidence="1">
    <location>
        <begin position="90"/>
        <end position="109"/>
    </location>
</feature>
<dbReference type="Proteomes" id="UP000280549">
    <property type="component" value="Unassembled WGS sequence"/>
</dbReference>
<dbReference type="Proteomes" id="UP000509459">
    <property type="component" value="Chromosome"/>
</dbReference>
<accession>A0A3R9HR34</accession>
<feature type="transmembrane region" description="Helical" evidence="1">
    <location>
        <begin position="20"/>
        <end position="38"/>
    </location>
</feature>
<evidence type="ECO:0000313" key="4">
    <source>
        <dbReference type="Proteomes" id="UP000280549"/>
    </source>
</evidence>
<dbReference type="RefSeq" id="WP_002893665.1">
    <property type="nucleotide sequence ID" value="NZ_CP054570.1"/>
</dbReference>
<proteinExistence type="predicted"/>
<keyword evidence="1" id="KW-1133">Transmembrane helix</keyword>
<keyword evidence="1" id="KW-0472">Membrane</keyword>
<evidence type="ECO:0000256" key="1">
    <source>
        <dbReference type="SAM" id="Phobius"/>
    </source>
</evidence>
<reference evidence="2 5" key="2">
    <citation type="submission" date="2020-05" db="EMBL/GenBank/DDBJ databases">
        <title>FDA dAtabase for Regulatory Grade micrObial Sequences (FDA-ARGOS): Supporting development and validation of Infectious Disease Dx tests.</title>
        <authorList>
            <person name="Bojja K."/>
            <person name="Kessler A."/>
            <person name="Tallon L."/>
            <person name="Sadzewicz L."/>
            <person name="Zhao X."/>
            <person name="Vavikolanu K."/>
            <person name="Mehta A."/>
            <person name="Aluvathingal J."/>
            <person name="Nadendla S."/>
            <person name="Myers T."/>
            <person name="Yan Y."/>
            <person name="Sichtig H."/>
        </authorList>
    </citation>
    <scope>NUCLEOTIDE SEQUENCE [LARGE SCALE GENOMIC DNA]</scope>
    <source>
        <strain evidence="2 5">FDAARGOS_770</strain>
    </source>
</reference>
<dbReference type="EMBL" id="CP054570">
    <property type="protein sequence ID" value="QKQ43161.1"/>
    <property type="molecule type" value="Genomic_DNA"/>
</dbReference>
<dbReference type="EMBL" id="RJMR01000004">
    <property type="protein sequence ID" value="RSI24919.1"/>
    <property type="molecule type" value="Genomic_DNA"/>
</dbReference>
<keyword evidence="1" id="KW-0812">Transmembrane</keyword>
<organism evidence="2 5">
    <name type="scientific">Streptococcus sanguinis</name>
    <dbReference type="NCBI Taxonomy" id="1305"/>
    <lineage>
        <taxon>Bacteria</taxon>
        <taxon>Bacillati</taxon>
        <taxon>Bacillota</taxon>
        <taxon>Bacilli</taxon>
        <taxon>Lactobacillales</taxon>
        <taxon>Streptococcaceae</taxon>
        <taxon>Streptococcus</taxon>
    </lineage>
</organism>
<evidence type="ECO:0000313" key="3">
    <source>
        <dbReference type="EMBL" id="RSI24919.1"/>
    </source>
</evidence>
<feature type="transmembrane region" description="Helical" evidence="1">
    <location>
        <begin position="68"/>
        <end position="84"/>
    </location>
</feature>
<protein>
    <submittedName>
        <fullName evidence="2">Uncharacterized protein</fullName>
    </submittedName>
</protein>
<name>A0A3R9HR34_STRSA</name>
<reference evidence="3 4" key="1">
    <citation type="submission" date="2018-11" db="EMBL/GenBank/DDBJ databases">
        <title>Species Designations Belie Phenotypic and Genotypic Heterogeneity in Oral Streptococci.</title>
        <authorList>
            <person name="Velsko I."/>
        </authorList>
    </citation>
    <scope>NUCLEOTIDE SEQUENCE [LARGE SCALE GENOMIC DNA]</scope>
    <source>
        <strain evidence="3 4">BCC20</strain>
    </source>
</reference>
<feature type="transmembrane region" description="Helical" evidence="1">
    <location>
        <begin position="44"/>
        <end position="61"/>
    </location>
</feature>
<gene>
    <name evidence="3" type="ORF">D8881_06970</name>
    <name evidence="2" type="ORF">FOC72_00935</name>
</gene>
<dbReference type="AlphaFoldDB" id="A0A3R9HR34"/>
<evidence type="ECO:0000313" key="2">
    <source>
        <dbReference type="EMBL" id="QKQ43161.1"/>
    </source>
</evidence>
<dbReference type="OMA" id="RAYYFRH"/>
<evidence type="ECO:0000313" key="5">
    <source>
        <dbReference type="Proteomes" id="UP000509459"/>
    </source>
</evidence>